<name>A0ABM3HGG5_9MYRT</name>
<dbReference type="RefSeq" id="XP_048135707.1">
    <property type="nucleotide sequence ID" value="XM_048279750.1"/>
</dbReference>
<gene>
    <name evidence="5" type="primary">LOC125315299</name>
</gene>
<keyword evidence="4" id="KW-1185">Reference proteome</keyword>
<keyword evidence="2" id="KW-0808">Transferase</keyword>
<dbReference type="PANTHER" id="PTHR31623:SF83">
    <property type="entry name" value="ACETYL-COA-BENZYLALCOHOL ACETYLTRANSFERASE-LIKE"/>
    <property type="match status" value="1"/>
</dbReference>
<sequence>MKVEVQWKKVVKPSTPTPHHRQILKLSSIDELQVPNYVGIISYYRDKAENTGVDIPERLHRMEESLSETLTIFYPMAGRYIEDGGCFIDCNDHGVEFVHAKVDAQIDEIIHGEPDLDLLDRLSKFPTEVVGNPLVVIQVNVLECGGLVIGLRISHKIGDMYTMAMFMNSWATACQGNMHEIVRPSFELSSIFTLKESSRVTWLEPCIRDEKFFMHRFRFDGKAISKLKSLATADMTDSPANSLQPSRVEVVSALITRALVNIDRSKHGKLRSFVVCMTMNLREKIGLTVPANSCGNLYTVIAVQLSRAIADDSNLVFKEAVSTISEMVRNSRARYARVVEGEELSTIVKDSTMDFMKLVFTSEENLIPFSSWCRFGLHKNDFGWGRPALVGPAAANFRSIFLIDDEDNGGIDAWVTLKEDEMILFKQDPEIQAFTSLSEIEVA</sequence>
<protein>
    <submittedName>
        <fullName evidence="5">Acetyl-CoA-benzylalcohol acetyltransferase-like</fullName>
    </submittedName>
</protein>
<evidence type="ECO:0000256" key="3">
    <source>
        <dbReference type="ARBA" id="ARBA00023315"/>
    </source>
</evidence>
<dbReference type="InterPro" id="IPR023213">
    <property type="entry name" value="CAT-like_dom_sf"/>
</dbReference>
<evidence type="ECO:0000256" key="1">
    <source>
        <dbReference type="ARBA" id="ARBA00009861"/>
    </source>
</evidence>
<reference evidence="5" key="1">
    <citation type="submission" date="2025-08" db="UniProtKB">
        <authorList>
            <consortium name="RefSeq"/>
        </authorList>
    </citation>
    <scope>IDENTIFICATION</scope>
    <source>
        <tissue evidence="5">Leaf</tissue>
    </source>
</reference>
<dbReference type="Gene3D" id="3.30.559.10">
    <property type="entry name" value="Chloramphenicol acetyltransferase-like domain"/>
    <property type="match status" value="2"/>
</dbReference>
<dbReference type="Proteomes" id="UP000827889">
    <property type="component" value="Chromosome 5"/>
</dbReference>
<evidence type="ECO:0000313" key="5">
    <source>
        <dbReference type="RefSeq" id="XP_048135707.1"/>
    </source>
</evidence>
<keyword evidence="3" id="KW-0012">Acyltransferase</keyword>
<organism evidence="4 5">
    <name type="scientific">Rhodamnia argentea</name>
    <dbReference type="NCBI Taxonomy" id="178133"/>
    <lineage>
        <taxon>Eukaryota</taxon>
        <taxon>Viridiplantae</taxon>
        <taxon>Streptophyta</taxon>
        <taxon>Embryophyta</taxon>
        <taxon>Tracheophyta</taxon>
        <taxon>Spermatophyta</taxon>
        <taxon>Magnoliopsida</taxon>
        <taxon>eudicotyledons</taxon>
        <taxon>Gunneridae</taxon>
        <taxon>Pentapetalae</taxon>
        <taxon>rosids</taxon>
        <taxon>malvids</taxon>
        <taxon>Myrtales</taxon>
        <taxon>Myrtaceae</taxon>
        <taxon>Myrtoideae</taxon>
        <taxon>Myrteae</taxon>
        <taxon>Australasian group</taxon>
        <taxon>Rhodamnia</taxon>
    </lineage>
</organism>
<proteinExistence type="inferred from homology"/>
<evidence type="ECO:0000313" key="4">
    <source>
        <dbReference type="Proteomes" id="UP000827889"/>
    </source>
</evidence>
<dbReference type="PANTHER" id="PTHR31623">
    <property type="entry name" value="F21J9.9"/>
    <property type="match status" value="1"/>
</dbReference>
<dbReference type="GeneID" id="125315299"/>
<accession>A0ABM3HGG5</accession>
<evidence type="ECO:0000256" key="2">
    <source>
        <dbReference type="ARBA" id="ARBA00022679"/>
    </source>
</evidence>
<comment type="similarity">
    <text evidence="1">Belongs to the plant acyltransferase family.</text>
</comment>
<dbReference type="Pfam" id="PF02458">
    <property type="entry name" value="Transferase"/>
    <property type="match status" value="1"/>
</dbReference>